<organism evidence="2 3">
    <name type="scientific">Perkinsus olseni</name>
    <name type="common">Perkinsus atlanticus</name>
    <dbReference type="NCBI Taxonomy" id="32597"/>
    <lineage>
        <taxon>Eukaryota</taxon>
        <taxon>Sar</taxon>
        <taxon>Alveolata</taxon>
        <taxon>Perkinsozoa</taxon>
        <taxon>Perkinsea</taxon>
        <taxon>Perkinsida</taxon>
        <taxon>Perkinsidae</taxon>
        <taxon>Perkinsus</taxon>
    </lineage>
</organism>
<evidence type="ECO:0000313" key="2">
    <source>
        <dbReference type="EMBL" id="KAF4744880.1"/>
    </source>
</evidence>
<comment type="caution">
    <text evidence="2">The sequence shown here is derived from an EMBL/GenBank/DDBJ whole genome shotgun (WGS) entry which is preliminary data.</text>
</comment>
<dbReference type="AlphaFoldDB" id="A0A7J6TKR3"/>
<feature type="region of interest" description="Disordered" evidence="1">
    <location>
        <begin position="52"/>
        <end position="77"/>
    </location>
</feature>
<name>A0A7J6TKR3_PEROL</name>
<evidence type="ECO:0000313" key="3">
    <source>
        <dbReference type="Proteomes" id="UP000553632"/>
    </source>
</evidence>
<sequence length="231" mass="24732">IFTELWSSDVSGFPVPAGCYYSKTYRNDGANEKFYREYYISFNPKYGLRHDCSPGKTKRDPTEASTKPAGARQAPAEGPTEYCTYQVVFLASVSDLVTSSTPVMDLYSICHGCAGSKYKVFEKSTVYLDRAPTAAAGFSDSNFKTGGGFTLTNGDEDKILSLSTSNVLNFRLEGGSGASAIKKGSTVRLILSPLTLWNSASTCFVGCTADPLVSTAVCVGSEMTCSMESSV</sequence>
<dbReference type="Proteomes" id="UP000553632">
    <property type="component" value="Unassembled WGS sequence"/>
</dbReference>
<keyword evidence="3" id="KW-1185">Reference proteome</keyword>
<evidence type="ECO:0000256" key="1">
    <source>
        <dbReference type="SAM" id="MobiDB-lite"/>
    </source>
</evidence>
<gene>
    <name evidence="2" type="ORF">FOZ63_015195</name>
</gene>
<feature type="non-terminal residue" evidence="2">
    <location>
        <position position="231"/>
    </location>
</feature>
<evidence type="ECO:0008006" key="4">
    <source>
        <dbReference type="Google" id="ProtNLM"/>
    </source>
</evidence>
<feature type="non-terminal residue" evidence="2">
    <location>
        <position position="1"/>
    </location>
</feature>
<feature type="compositionally biased region" description="Basic and acidic residues" evidence="1">
    <location>
        <begin position="52"/>
        <end position="62"/>
    </location>
</feature>
<reference evidence="2 3" key="1">
    <citation type="submission" date="2020-04" db="EMBL/GenBank/DDBJ databases">
        <title>Perkinsus olseni comparative genomics.</title>
        <authorList>
            <person name="Bogema D.R."/>
        </authorList>
    </citation>
    <scope>NUCLEOTIDE SEQUENCE [LARGE SCALE GENOMIC DNA]</scope>
    <source>
        <strain evidence="2 3">ATCC PRA-207</strain>
    </source>
</reference>
<proteinExistence type="predicted"/>
<accession>A0A7J6TKR3</accession>
<protein>
    <recommendedName>
        <fullName evidence="4">Protein arginine methyltransferase 10</fullName>
    </recommendedName>
</protein>
<dbReference type="EMBL" id="JABANO010010590">
    <property type="protein sequence ID" value="KAF4744880.1"/>
    <property type="molecule type" value="Genomic_DNA"/>
</dbReference>